<evidence type="ECO:0000313" key="2">
    <source>
        <dbReference type="EMBL" id="THD69351.1"/>
    </source>
</evidence>
<reference evidence="2 3" key="1">
    <citation type="submission" date="2019-04" db="EMBL/GenBank/DDBJ databases">
        <title>Draft genome sequence of Robertkochia marina CC-AMO-30D.</title>
        <authorList>
            <person name="Hameed A."/>
            <person name="Lin S.-Y."/>
            <person name="Shahina M."/>
            <person name="Lai W.-A."/>
            <person name="Young C.-C."/>
        </authorList>
    </citation>
    <scope>NUCLEOTIDE SEQUENCE [LARGE SCALE GENOMIC DNA]</scope>
    <source>
        <strain evidence="2 3">CC-AMO-30D</strain>
    </source>
</reference>
<organism evidence="2 3">
    <name type="scientific">Robertkochia marina</name>
    <dbReference type="NCBI Taxonomy" id="1227945"/>
    <lineage>
        <taxon>Bacteria</taxon>
        <taxon>Pseudomonadati</taxon>
        <taxon>Bacteroidota</taxon>
        <taxon>Flavobacteriia</taxon>
        <taxon>Flavobacteriales</taxon>
        <taxon>Flavobacteriaceae</taxon>
        <taxon>Robertkochia</taxon>
    </lineage>
</organism>
<dbReference type="InterPro" id="IPR007607">
    <property type="entry name" value="BacA/B"/>
</dbReference>
<evidence type="ECO:0000256" key="1">
    <source>
        <dbReference type="ARBA" id="ARBA00044755"/>
    </source>
</evidence>
<protein>
    <submittedName>
        <fullName evidence="2">Polymer-forming cytoskeletal protein</fullName>
    </submittedName>
</protein>
<sequence length="136" mass="14212">MFAESKKTKMEPTNALNNRIAENTKIKGDITSEADIRIDGEVEGTIMTSGKIVIGKTGVVTGKIQCENADIEGTFNGEVKVAQILVLKSSAVIEGDVVVGKLAVEPGASFNASCAMKGAGVKSLKDEQTGRPEKSA</sequence>
<dbReference type="Pfam" id="PF04519">
    <property type="entry name" value="Bactofilin"/>
    <property type="match status" value="1"/>
</dbReference>
<proteinExistence type="inferred from homology"/>
<comment type="similarity">
    <text evidence="1">Belongs to the bactofilin family.</text>
</comment>
<dbReference type="RefSeq" id="WP_136334842.1">
    <property type="nucleotide sequence ID" value="NZ_QXMP01000001.1"/>
</dbReference>
<dbReference type="PANTHER" id="PTHR35024:SF4">
    <property type="entry name" value="POLYMER-FORMING CYTOSKELETAL PROTEIN"/>
    <property type="match status" value="1"/>
</dbReference>
<dbReference type="EMBL" id="SSMC01000001">
    <property type="protein sequence ID" value="THD69351.1"/>
    <property type="molecule type" value="Genomic_DNA"/>
</dbReference>
<dbReference type="Proteomes" id="UP000305939">
    <property type="component" value="Unassembled WGS sequence"/>
</dbReference>
<evidence type="ECO:0000313" key="3">
    <source>
        <dbReference type="Proteomes" id="UP000305939"/>
    </source>
</evidence>
<name>A0A4S3M4U7_9FLAO</name>
<dbReference type="AlphaFoldDB" id="A0A4S3M4U7"/>
<dbReference type="OrthoDB" id="5432602at2"/>
<accession>A0A4S3M4U7</accession>
<dbReference type="PANTHER" id="PTHR35024">
    <property type="entry name" value="HYPOTHETICAL CYTOSOLIC PROTEIN"/>
    <property type="match status" value="1"/>
</dbReference>
<comment type="caution">
    <text evidence="2">The sequence shown here is derived from an EMBL/GenBank/DDBJ whole genome shotgun (WGS) entry which is preliminary data.</text>
</comment>
<keyword evidence="3" id="KW-1185">Reference proteome</keyword>
<gene>
    <name evidence="2" type="ORF">E7Z59_03225</name>
</gene>